<dbReference type="Gene3D" id="3.30.470.20">
    <property type="entry name" value="ATP-grasp fold, B domain"/>
    <property type="match status" value="1"/>
</dbReference>
<accession>A0ABY2DK39</accession>
<feature type="domain" description="ATP-grasp" evidence="5">
    <location>
        <begin position="298"/>
        <end position="497"/>
    </location>
</feature>
<dbReference type="InterPro" id="IPR011761">
    <property type="entry name" value="ATP-grasp"/>
</dbReference>
<evidence type="ECO:0000313" key="7">
    <source>
        <dbReference type="EMBL" id="TDC00820.1"/>
    </source>
</evidence>
<dbReference type="Proteomes" id="UP000295626">
    <property type="component" value="Unassembled WGS sequence"/>
</dbReference>
<dbReference type="Pfam" id="PF13535">
    <property type="entry name" value="ATP-grasp_4"/>
    <property type="match status" value="1"/>
</dbReference>
<evidence type="ECO:0000256" key="4">
    <source>
        <dbReference type="PROSITE-ProRule" id="PRU00409"/>
    </source>
</evidence>
<proteinExistence type="predicted"/>
<dbReference type="Pfam" id="PF00583">
    <property type="entry name" value="Acetyltransf_1"/>
    <property type="match status" value="1"/>
</dbReference>
<feature type="domain" description="N-acetyltransferase" evidence="6">
    <location>
        <begin position="17"/>
        <end position="168"/>
    </location>
</feature>
<dbReference type="CDD" id="cd04301">
    <property type="entry name" value="NAT_SF"/>
    <property type="match status" value="1"/>
</dbReference>
<feature type="non-terminal residue" evidence="7">
    <location>
        <position position="1"/>
    </location>
</feature>
<dbReference type="InterPro" id="IPR000182">
    <property type="entry name" value="GNAT_dom"/>
</dbReference>
<dbReference type="PANTHER" id="PTHR43585:SF2">
    <property type="entry name" value="ATP-GRASP ENZYME FSQD"/>
    <property type="match status" value="1"/>
</dbReference>
<keyword evidence="3 4" id="KW-0067">ATP-binding</keyword>
<keyword evidence="2 4" id="KW-0547">Nucleotide-binding</keyword>
<reference evidence="7 8" key="1">
    <citation type="submission" date="2019-02" db="EMBL/GenBank/DDBJ databases">
        <title>Draft genome sequences of novel Actinobacteria.</title>
        <authorList>
            <person name="Sahin N."/>
            <person name="Ay H."/>
            <person name="Saygin H."/>
        </authorList>
    </citation>
    <scope>NUCLEOTIDE SEQUENCE [LARGE SCALE GENOMIC DNA]</scope>
    <source>
        <strain evidence="7 8">JCM 30529</strain>
    </source>
</reference>
<dbReference type="InterPro" id="IPR052032">
    <property type="entry name" value="ATP-dep_AA_Ligase"/>
</dbReference>
<dbReference type="PROSITE" id="PS51186">
    <property type="entry name" value="GNAT"/>
    <property type="match status" value="1"/>
</dbReference>
<evidence type="ECO:0000256" key="2">
    <source>
        <dbReference type="ARBA" id="ARBA00022741"/>
    </source>
</evidence>
<dbReference type="SUPFAM" id="SSF56059">
    <property type="entry name" value="Glutathione synthetase ATP-binding domain-like"/>
    <property type="match status" value="1"/>
</dbReference>
<dbReference type="SUPFAM" id="SSF55729">
    <property type="entry name" value="Acyl-CoA N-acyltransferases (Nat)"/>
    <property type="match status" value="1"/>
</dbReference>
<dbReference type="Gene3D" id="3.40.630.30">
    <property type="match status" value="1"/>
</dbReference>
<gene>
    <name evidence="7" type="ORF">E1091_04135</name>
</gene>
<comment type="caution">
    <text evidence="7">The sequence shown here is derived from an EMBL/GenBank/DDBJ whole genome shotgun (WGS) entry which is preliminary data.</text>
</comment>
<organism evidence="7 8">
    <name type="scientific">Micromonospora fluostatini</name>
    <dbReference type="NCBI Taxonomy" id="1629071"/>
    <lineage>
        <taxon>Bacteria</taxon>
        <taxon>Bacillati</taxon>
        <taxon>Actinomycetota</taxon>
        <taxon>Actinomycetes</taxon>
        <taxon>Micromonosporales</taxon>
        <taxon>Micromonosporaceae</taxon>
        <taxon>Micromonospora</taxon>
    </lineage>
</organism>
<name>A0ABY2DK39_9ACTN</name>
<evidence type="ECO:0000256" key="3">
    <source>
        <dbReference type="ARBA" id="ARBA00022840"/>
    </source>
</evidence>
<keyword evidence="1" id="KW-0436">Ligase</keyword>
<dbReference type="PANTHER" id="PTHR43585">
    <property type="entry name" value="FUMIPYRROLE BIOSYNTHESIS PROTEIN C"/>
    <property type="match status" value="1"/>
</dbReference>
<protein>
    <submittedName>
        <fullName evidence="7">GNAT family N-acetyltransferase</fullName>
    </submittedName>
</protein>
<evidence type="ECO:0000256" key="1">
    <source>
        <dbReference type="ARBA" id="ARBA00022598"/>
    </source>
</evidence>
<keyword evidence="8" id="KW-1185">Reference proteome</keyword>
<dbReference type="EMBL" id="SMKE01000082">
    <property type="protein sequence ID" value="TDC00820.1"/>
    <property type="molecule type" value="Genomic_DNA"/>
</dbReference>
<evidence type="ECO:0000259" key="5">
    <source>
        <dbReference type="PROSITE" id="PS50975"/>
    </source>
</evidence>
<evidence type="ECO:0000313" key="8">
    <source>
        <dbReference type="Proteomes" id="UP000295626"/>
    </source>
</evidence>
<dbReference type="PROSITE" id="PS50975">
    <property type="entry name" value="ATP_GRASP"/>
    <property type="match status" value="1"/>
</dbReference>
<dbReference type="InterPro" id="IPR016181">
    <property type="entry name" value="Acyl_CoA_acyltransferase"/>
</dbReference>
<evidence type="ECO:0000259" key="6">
    <source>
        <dbReference type="PROSITE" id="PS51186"/>
    </source>
</evidence>
<dbReference type="NCBIfam" id="NF005543">
    <property type="entry name" value="PRK07206.1"/>
    <property type="match status" value="1"/>
</dbReference>
<sequence length="602" mass="65135">APAGDPAFVAGPGDAAFVVAPGDPDSPDVADLLRRSEEYAHSLYPAQSVHMLPVDELRGPRVRFLVARDAADGGLLGCGAVARVDDTYAEVKRMFVAPGARRRGIGLAILAALEEWAREAGVPLVRLETGTSQPEAVGLYRRLGYVERGRFGDYPDDPLSIFMEKALDGPPTGQRQEEGTGMDTTRQPVLVVVDGYSSGARLPGVLRERGWQCVHVLSSPDLSPYFLRTFNADDYLDLVTFTGDVAATVAELARHRPAAVLPGSESGVIVADLLADALGLPGNSPESSLARRDKYEMHNRLKAAGLRSINHYLAHDLDGLVGWADAGAWPVVLKPTSSSGTDAVVFCADVDELTVAFRRLHGATNQMGGRNDAVLAQRFLTGQEYFINGVSGNGRHVVTEIWRTEKIRVPGGGWLYDRSVLCDPTQPEMKEIVEYVHGVLDALGTRYGAHHTELMVAPDGTPTLVESASRLSGGLHREAAAYAVGASMLDLVTNVVVEGPAFVERYADAQPGHAYPLWQVQFISAQEGVVTESRYTELLATLRSRTWVQRAPKPGDRVSRTADLFSSPGIVFMTHPDVDVLAADHALIREWEQDNRFFTVAP</sequence>